<dbReference type="InterPro" id="IPR004358">
    <property type="entry name" value="Sig_transdc_His_kin-like_C"/>
</dbReference>
<dbReference type="InterPro" id="IPR003661">
    <property type="entry name" value="HisK_dim/P_dom"/>
</dbReference>
<dbReference type="SMART" id="SM00387">
    <property type="entry name" value="HATPase_c"/>
    <property type="match status" value="2"/>
</dbReference>
<dbReference type="CDD" id="cd00156">
    <property type="entry name" value="REC"/>
    <property type="match status" value="1"/>
</dbReference>
<dbReference type="PROSITE" id="PS50110">
    <property type="entry name" value="RESPONSE_REGULATORY"/>
    <property type="match status" value="2"/>
</dbReference>
<reference evidence="6" key="1">
    <citation type="submission" date="2023-10" db="EMBL/GenBank/DDBJ databases">
        <authorList>
            <person name="Noh H."/>
        </authorList>
    </citation>
    <scope>NUCLEOTIDE SEQUENCE</scope>
    <source>
        <strain evidence="6">DUCC4014</strain>
    </source>
</reference>
<keyword evidence="1 2" id="KW-0597">Phosphoprotein</keyword>
<dbReference type="InterPro" id="IPR036890">
    <property type="entry name" value="HATPase_C_sf"/>
</dbReference>
<dbReference type="SMART" id="SM00448">
    <property type="entry name" value="REC"/>
    <property type="match status" value="2"/>
</dbReference>
<dbReference type="SUPFAM" id="SSF55785">
    <property type="entry name" value="PYP-like sensor domain (PAS domain)"/>
    <property type="match status" value="1"/>
</dbReference>
<accession>A0AAF1BTY0</accession>
<dbReference type="SUPFAM" id="SSF55874">
    <property type="entry name" value="ATPase domain of HSP90 chaperone/DNA topoisomerase II/histidine kinase"/>
    <property type="match status" value="2"/>
</dbReference>
<feature type="region of interest" description="Disordered" evidence="3">
    <location>
        <begin position="103"/>
        <end position="134"/>
    </location>
</feature>
<evidence type="ECO:0000259" key="5">
    <source>
        <dbReference type="PROSITE" id="PS50110"/>
    </source>
</evidence>
<dbReference type="InterPro" id="IPR011006">
    <property type="entry name" value="CheY-like_superfamily"/>
</dbReference>
<dbReference type="GeneID" id="87812027"/>
<dbReference type="Gene3D" id="3.30.450.20">
    <property type="entry name" value="PAS domain"/>
    <property type="match status" value="1"/>
</dbReference>
<dbReference type="Pfam" id="PF00512">
    <property type="entry name" value="HisKA"/>
    <property type="match status" value="1"/>
</dbReference>
<dbReference type="InterPro" id="IPR036097">
    <property type="entry name" value="HisK_dim/P_sf"/>
</dbReference>
<evidence type="ECO:0000256" key="3">
    <source>
        <dbReference type="SAM" id="MobiDB-lite"/>
    </source>
</evidence>
<feature type="domain" description="Response regulatory" evidence="5">
    <location>
        <begin position="1017"/>
        <end position="1127"/>
    </location>
</feature>
<dbReference type="Gene3D" id="1.10.287.130">
    <property type="match status" value="2"/>
</dbReference>
<gene>
    <name evidence="6" type="primary">tmoS_3</name>
    <name evidence="6" type="ORF">LOC62_07G008863</name>
</gene>
<dbReference type="GO" id="GO:0000155">
    <property type="term" value="F:phosphorelay sensor kinase activity"/>
    <property type="evidence" value="ECO:0007669"/>
    <property type="project" value="InterPro"/>
</dbReference>
<dbReference type="RefSeq" id="XP_062631389.1">
    <property type="nucleotide sequence ID" value="XM_062775405.1"/>
</dbReference>
<keyword evidence="6" id="KW-0418">Kinase</keyword>
<dbReference type="InterPro" id="IPR005467">
    <property type="entry name" value="His_kinase_dom"/>
</dbReference>
<dbReference type="Gene3D" id="3.40.50.2300">
    <property type="match status" value="2"/>
</dbReference>
<proteinExistence type="predicted"/>
<feature type="region of interest" description="Disordered" evidence="3">
    <location>
        <begin position="983"/>
        <end position="1006"/>
    </location>
</feature>
<dbReference type="Pfam" id="PF00072">
    <property type="entry name" value="Response_reg"/>
    <property type="match status" value="2"/>
</dbReference>
<dbReference type="EMBL" id="CP086720">
    <property type="protein sequence ID" value="WOO85363.1"/>
    <property type="molecule type" value="Genomic_DNA"/>
</dbReference>
<dbReference type="InterPro" id="IPR000014">
    <property type="entry name" value="PAS"/>
</dbReference>
<protein>
    <submittedName>
        <fullName evidence="6">Sensor histidine kinase TodS</fullName>
    </submittedName>
</protein>
<feature type="modified residue" description="4-aspartylphosphate" evidence="2">
    <location>
        <position position="1065"/>
    </location>
</feature>
<name>A0AAF1BTY0_9TREE</name>
<keyword evidence="6" id="KW-0808">Transferase</keyword>
<dbReference type="Pfam" id="PF02518">
    <property type="entry name" value="HATPase_c"/>
    <property type="match status" value="2"/>
</dbReference>
<evidence type="ECO:0000313" key="6">
    <source>
        <dbReference type="EMBL" id="WOO85363.1"/>
    </source>
</evidence>
<feature type="domain" description="Response regulatory" evidence="5">
    <location>
        <begin position="1589"/>
        <end position="1714"/>
    </location>
</feature>
<evidence type="ECO:0000259" key="4">
    <source>
        <dbReference type="PROSITE" id="PS50109"/>
    </source>
</evidence>
<dbReference type="SUPFAM" id="SSF52172">
    <property type="entry name" value="CheY-like"/>
    <property type="match status" value="2"/>
</dbReference>
<dbReference type="PANTHER" id="PTHR43547:SF2">
    <property type="entry name" value="HYBRID SIGNAL TRANSDUCTION HISTIDINE KINASE C"/>
    <property type="match status" value="1"/>
</dbReference>
<dbReference type="CDD" id="cd00082">
    <property type="entry name" value="HisKA"/>
    <property type="match status" value="2"/>
</dbReference>
<dbReference type="InterPro" id="IPR001789">
    <property type="entry name" value="Sig_transdc_resp-reg_receiver"/>
</dbReference>
<dbReference type="InterPro" id="IPR035965">
    <property type="entry name" value="PAS-like_dom_sf"/>
</dbReference>
<dbReference type="Proteomes" id="UP000827549">
    <property type="component" value="Chromosome 7"/>
</dbReference>
<feature type="domain" description="Histidine kinase" evidence="4">
    <location>
        <begin position="732"/>
        <end position="951"/>
    </location>
</feature>
<feature type="region of interest" description="Disordered" evidence="3">
    <location>
        <begin position="583"/>
        <end position="610"/>
    </location>
</feature>
<dbReference type="Gene3D" id="3.30.565.10">
    <property type="entry name" value="Histidine kinase-like ATPase, C-terminal domain"/>
    <property type="match status" value="2"/>
</dbReference>
<dbReference type="SMART" id="SM00388">
    <property type="entry name" value="HisKA"/>
    <property type="match status" value="2"/>
</dbReference>
<feature type="compositionally biased region" description="Low complexity" evidence="3">
    <location>
        <begin position="221"/>
        <end position="239"/>
    </location>
</feature>
<feature type="compositionally biased region" description="Polar residues" evidence="3">
    <location>
        <begin position="249"/>
        <end position="279"/>
    </location>
</feature>
<sequence>MNTDPLTALEKAGIDLGDLPYSYLEQYPYPALVLIFGVPLYGEIHASQWSLENIQPLSPVWTNTTWKRFTGNRQSLLQCLTPSSARRLSLWLTGQTDAASFVSPSVSVRSGSSSGEPARSPDETQQPADTTGPTLTLEFRFGSSKAKLMLAKTVQPVYRIGADGVRKIVRTHEAAIVTTMPSGQVRLQLPSARRRSFGTSYDPIPEDDIGGETPPSTDKVPLTSISSESPSSLLSYPSSDPVPPRGSFIGTTANGRVAPSSSGGILPRQSSSTSHTSGPMTDELDGWSARAASSSKSAPISLPGWRPGQTIELNQDGTARAVKSVFGYGENGADDDDDEGDKPPEASSKDVAHLLETTKWADTPLGKRKHWPESLQMMVAIIMRWPTPLAFWWGKDLVFIYNQKYADRLPNHPRAFGQSGTVAWAELWPHLGRWTEAALDGTPVIKDNDLSLYPSAAGDTRRREFYRRHQWVPVTDGEGTTALVHSWRDTTRDFIIGRRDRFLTNLALRGDQARTQAQHERELIDAFENNPTEAPFALIYRVESEQLFDSPNHFKAKLKYAGGVGVPSGHPSAPATLELSISLDGSERGDDSSPPSPGAEDGMRPVSPMPRDLAEGNELWPFAEALQTHRPVVVQDCFSRVEGYAVRVWDELPSSAVVIPICRRMDRDVPRGVVVLGISSANAYDEDYAIFVDDLHMLLTNSLGAVLENETQRVLQAEIQAAERAREALLTNVSHKLLTPLSLISGPLEDLAAEQVALAPAVRDALHVVQRNVSRLTRLVNMLVADSALEGRRNASKFGRVNLGQLTQNVAKLFAPVASAEGIDFVVECDEASRPVFVDLDKYERVLFVLIGNAIKFSPGGRVALTLRYTDTEVVVTVEDTGSGISPSVLDEIAGAPLAADGVTRRLRDSTGIGLSHADKLVNLHHGTLSVKSSTTGDKGTTFTLTLRLGSDHLPLDSVDSSPVETTGIQQIHQALIESLSSHRQLPKHELDPRPPTGMSVSKSSPNAAPYFTPSDVVMIVDNDPDSSSYLRTIFSVLCQVVLATDGVDALAKVKDRAPDLIIADAVLPTMDGYALAAALKNGTREEQMVPIILLTSRADAHEGVADDFLAKPFHSRELIARARMHIQWGKKRQSLEAAFLERTAEIETLNEIGIFRTTEDGWVVYVNKTWHVLSSYPQGQPVISWGDYIIPEDREYVRRTWTEFLNSNDDTVELEFTWINGTTNFAIATRLKPINGTPPGILGCLIDITDRVQKEALQKDRLLESEQRRIEAVEAKRQQEELIDIVSHEMRNPISSLMQISIASGLCRRRTNLVTLQREIEEATQSDKGLHPTSDLMADLAEDLEALDSIYQCALTQERISNDVLSLGKIQMNTLEIKESEYAVQSEAHRLVSTFQSEARANKLELLLDLGSSFDRLRIHSVYLDPVRFGQVVTNLVSNAVRFTSTSPVRRVQLSLDIGFRRPEANSCTKPPGDDGPEGGPVSEHTPLYLFATVSDTGPGMTPADTEALFKRFTHEGSDKQTVFGGIGLGLFVCRKLTELMGGRIEVESVYGQGTTFNFFVQVRPRLNRPKLPPKTPSKATKLQCKARVLVVEDNVINCKVLCRQLGIAGATVQSVVNGLEAWNLLSETQKPGSSAPFDCVLMDLEMPVMDGYTATRLVREAEATGALDRTVVVALTGNARQAQIESAMADFDAVIVKPYRLGILLRVIEVSADVGSDVPGDRVKRVAEVVGQSGE</sequence>
<evidence type="ECO:0000313" key="7">
    <source>
        <dbReference type="Proteomes" id="UP000827549"/>
    </source>
</evidence>
<dbReference type="PRINTS" id="PR00344">
    <property type="entry name" value="BCTRLSENSOR"/>
</dbReference>
<feature type="modified residue" description="4-aspartylphosphate" evidence="2">
    <location>
        <position position="1645"/>
    </location>
</feature>
<feature type="region of interest" description="Disordered" evidence="3">
    <location>
        <begin position="187"/>
        <end position="349"/>
    </location>
</feature>
<feature type="region of interest" description="Disordered" evidence="3">
    <location>
        <begin position="1464"/>
        <end position="1483"/>
    </location>
</feature>
<keyword evidence="7" id="KW-1185">Reference proteome</keyword>
<dbReference type="CDD" id="cd00130">
    <property type="entry name" value="PAS"/>
    <property type="match status" value="1"/>
</dbReference>
<evidence type="ECO:0000256" key="1">
    <source>
        <dbReference type="ARBA" id="ARBA00022553"/>
    </source>
</evidence>
<feature type="domain" description="Histidine kinase" evidence="4">
    <location>
        <begin position="1286"/>
        <end position="1566"/>
    </location>
</feature>
<dbReference type="InterPro" id="IPR003594">
    <property type="entry name" value="HATPase_dom"/>
</dbReference>
<organism evidence="6 7">
    <name type="scientific">Vanrija pseudolonga</name>
    <dbReference type="NCBI Taxonomy" id="143232"/>
    <lineage>
        <taxon>Eukaryota</taxon>
        <taxon>Fungi</taxon>
        <taxon>Dikarya</taxon>
        <taxon>Basidiomycota</taxon>
        <taxon>Agaricomycotina</taxon>
        <taxon>Tremellomycetes</taxon>
        <taxon>Trichosporonales</taxon>
        <taxon>Trichosporonaceae</taxon>
        <taxon>Vanrija</taxon>
    </lineage>
</organism>
<feature type="compositionally biased region" description="Low complexity" evidence="3">
    <location>
        <begin position="103"/>
        <end position="114"/>
    </location>
</feature>
<dbReference type="SUPFAM" id="SSF47384">
    <property type="entry name" value="Homodimeric domain of signal transducing histidine kinase"/>
    <property type="match status" value="1"/>
</dbReference>
<dbReference type="PROSITE" id="PS50109">
    <property type="entry name" value="HIS_KIN"/>
    <property type="match status" value="2"/>
</dbReference>
<dbReference type="PANTHER" id="PTHR43547">
    <property type="entry name" value="TWO-COMPONENT HISTIDINE KINASE"/>
    <property type="match status" value="1"/>
</dbReference>
<feature type="compositionally biased region" description="Polar residues" evidence="3">
    <location>
        <begin position="123"/>
        <end position="134"/>
    </location>
</feature>
<evidence type="ECO:0000256" key="2">
    <source>
        <dbReference type="PROSITE-ProRule" id="PRU00169"/>
    </source>
</evidence>
<dbReference type="CDD" id="cd17546">
    <property type="entry name" value="REC_hyHK_CKI1_RcsC-like"/>
    <property type="match status" value="1"/>
</dbReference>
<feature type="compositionally biased region" description="Low complexity" evidence="3">
    <location>
        <begin position="288"/>
        <end position="301"/>
    </location>
</feature>